<sequence length="56" mass="6648">MVPNIRYIGNYDINAEGKFLWEILCQLRNLGVGRIVTKNEWGRKWPKQPSYLKIVQ</sequence>
<dbReference type="InParanoid" id="A0A1S0TEE8"/>
<dbReference type="KEGG" id="loa:LOAG_16327"/>
<dbReference type="GO" id="GO:0005739">
    <property type="term" value="C:mitochondrion"/>
    <property type="evidence" value="ECO:0007669"/>
    <property type="project" value="InterPro"/>
</dbReference>
<feature type="non-terminal residue" evidence="1">
    <location>
        <position position="56"/>
    </location>
</feature>
<protein>
    <submittedName>
        <fullName evidence="1">Uncharacterized protein</fullName>
    </submittedName>
</protein>
<dbReference type="Pfam" id="PF16053">
    <property type="entry name" value="MRP-S34"/>
    <property type="match status" value="1"/>
</dbReference>
<dbReference type="RefSeq" id="XP_003151863.1">
    <property type="nucleotide sequence ID" value="XM_003151815.1"/>
</dbReference>
<name>A0A1S0TEE8_LOALO</name>
<gene>
    <name evidence="1" type="ORF">LOAG_16327</name>
</gene>
<organism evidence="1">
    <name type="scientific">Loa loa</name>
    <name type="common">Eye worm</name>
    <name type="synonym">Filaria loa</name>
    <dbReference type="NCBI Taxonomy" id="7209"/>
    <lineage>
        <taxon>Eukaryota</taxon>
        <taxon>Metazoa</taxon>
        <taxon>Ecdysozoa</taxon>
        <taxon>Nematoda</taxon>
        <taxon>Chromadorea</taxon>
        <taxon>Rhabditida</taxon>
        <taxon>Spirurina</taxon>
        <taxon>Spiruromorpha</taxon>
        <taxon>Filarioidea</taxon>
        <taxon>Onchocercidae</taxon>
        <taxon>Loa</taxon>
    </lineage>
</organism>
<dbReference type="OrthoDB" id="16434at2759"/>
<reference evidence="1" key="1">
    <citation type="submission" date="2012-04" db="EMBL/GenBank/DDBJ databases">
        <title>The Genome Sequence of Loa loa.</title>
        <authorList>
            <consortium name="The Broad Institute Genome Sequencing Platform"/>
            <consortium name="Broad Institute Genome Sequencing Center for Infectious Disease"/>
            <person name="Nutman T.B."/>
            <person name="Fink D.L."/>
            <person name="Russ C."/>
            <person name="Young S."/>
            <person name="Zeng Q."/>
            <person name="Gargeya S."/>
            <person name="Alvarado L."/>
            <person name="Berlin A."/>
            <person name="Chapman S.B."/>
            <person name="Chen Z."/>
            <person name="Freedman E."/>
            <person name="Gellesch M."/>
            <person name="Goldberg J."/>
            <person name="Griggs A."/>
            <person name="Gujja S."/>
            <person name="Heilman E.R."/>
            <person name="Heiman D."/>
            <person name="Howarth C."/>
            <person name="Mehta T."/>
            <person name="Neiman D."/>
            <person name="Pearson M."/>
            <person name="Roberts A."/>
            <person name="Saif S."/>
            <person name="Shea T."/>
            <person name="Shenoy N."/>
            <person name="Sisk P."/>
            <person name="Stolte C."/>
            <person name="Sykes S."/>
            <person name="White J."/>
            <person name="Yandava C."/>
            <person name="Haas B."/>
            <person name="Henn M.R."/>
            <person name="Nusbaum C."/>
            <person name="Birren B."/>
        </authorList>
    </citation>
    <scope>NUCLEOTIDE SEQUENCE [LARGE SCALE GENOMIC DNA]</scope>
</reference>
<dbReference type="AlphaFoldDB" id="A0A1S0TEE8"/>
<evidence type="ECO:0000313" key="1">
    <source>
        <dbReference type="EMBL" id="EFO12206.1"/>
    </source>
</evidence>
<dbReference type="GeneID" id="9953827"/>
<proteinExistence type="predicted"/>
<dbReference type="InterPro" id="IPR032053">
    <property type="entry name" value="Ribosomal_mS34"/>
</dbReference>
<dbReference type="CTD" id="9953827"/>
<accession>A0A1S0TEE8</accession>
<dbReference type="EMBL" id="JH717802">
    <property type="protein sequence ID" value="EFO12206.1"/>
    <property type="molecule type" value="Genomic_DNA"/>
</dbReference>
<dbReference type="GO" id="GO:0003735">
    <property type="term" value="F:structural constituent of ribosome"/>
    <property type="evidence" value="ECO:0007669"/>
    <property type="project" value="InterPro"/>
</dbReference>